<dbReference type="PROSITE" id="PS50109">
    <property type="entry name" value="HIS_KIN"/>
    <property type="match status" value="1"/>
</dbReference>
<evidence type="ECO:0000259" key="15">
    <source>
        <dbReference type="PROSITE" id="PS50109"/>
    </source>
</evidence>
<keyword evidence="5" id="KW-0597">Phosphoprotein</keyword>
<dbReference type="SUPFAM" id="SSF47384">
    <property type="entry name" value="Homodimeric domain of signal transducing histidine kinase"/>
    <property type="match status" value="1"/>
</dbReference>
<evidence type="ECO:0000256" key="12">
    <source>
        <dbReference type="ARBA" id="ARBA00023012"/>
    </source>
</evidence>
<evidence type="ECO:0000313" key="17">
    <source>
        <dbReference type="Proteomes" id="UP001056730"/>
    </source>
</evidence>
<evidence type="ECO:0000256" key="1">
    <source>
        <dbReference type="ARBA" id="ARBA00000085"/>
    </source>
</evidence>
<dbReference type="CDD" id="cd00082">
    <property type="entry name" value="HisKA"/>
    <property type="match status" value="1"/>
</dbReference>
<name>A0A9Q9D7J6_9LACT</name>
<dbReference type="InterPro" id="IPR036890">
    <property type="entry name" value="HATPase_C_sf"/>
</dbReference>
<gene>
    <name evidence="16" type="ORF">LMK00_03680</name>
</gene>
<dbReference type="SUPFAM" id="SSF55874">
    <property type="entry name" value="ATPase domain of HSP90 chaperone/DNA topoisomerase II/histidine kinase"/>
    <property type="match status" value="1"/>
</dbReference>
<dbReference type="InterPro" id="IPR036097">
    <property type="entry name" value="HisK_dim/P_sf"/>
</dbReference>
<keyword evidence="11 14" id="KW-1133">Transmembrane helix</keyword>
<dbReference type="Pfam" id="PF02518">
    <property type="entry name" value="HATPase_c"/>
    <property type="match status" value="1"/>
</dbReference>
<dbReference type="InterPro" id="IPR003594">
    <property type="entry name" value="HATPase_dom"/>
</dbReference>
<proteinExistence type="predicted"/>
<dbReference type="InterPro" id="IPR003661">
    <property type="entry name" value="HisK_dim/P_dom"/>
</dbReference>
<dbReference type="InterPro" id="IPR004358">
    <property type="entry name" value="Sig_transdc_His_kin-like_C"/>
</dbReference>
<dbReference type="KEGG" id="lfo:LMK00_03680"/>
<dbReference type="InterPro" id="IPR005467">
    <property type="entry name" value="His_kinase_dom"/>
</dbReference>
<evidence type="ECO:0000256" key="8">
    <source>
        <dbReference type="ARBA" id="ARBA00022741"/>
    </source>
</evidence>
<dbReference type="GO" id="GO:0005524">
    <property type="term" value="F:ATP binding"/>
    <property type="evidence" value="ECO:0007669"/>
    <property type="project" value="UniProtKB-KW"/>
</dbReference>
<feature type="transmembrane region" description="Helical" evidence="14">
    <location>
        <begin position="171"/>
        <end position="194"/>
    </location>
</feature>
<evidence type="ECO:0000313" key="16">
    <source>
        <dbReference type="EMBL" id="USJ21112.1"/>
    </source>
</evidence>
<dbReference type="Gene3D" id="3.30.565.10">
    <property type="entry name" value="Histidine kinase-like ATPase, C-terminal domain"/>
    <property type="match status" value="1"/>
</dbReference>
<feature type="domain" description="Histidine kinase" evidence="15">
    <location>
        <begin position="272"/>
        <end position="488"/>
    </location>
</feature>
<feature type="transmembrane region" description="Helical" evidence="14">
    <location>
        <begin position="12"/>
        <end position="34"/>
    </location>
</feature>
<dbReference type="GO" id="GO:0005886">
    <property type="term" value="C:plasma membrane"/>
    <property type="evidence" value="ECO:0007669"/>
    <property type="project" value="UniProtKB-SubCell"/>
</dbReference>
<evidence type="ECO:0000256" key="9">
    <source>
        <dbReference type="ARBA" id="ARBA00022777"/>
    </source>
</evidence>
<dbReference type="PANTHER" id="PTHR45528">
    <property type="entry name" value="SENSOR HISTIDINE KINASE CPXA"/>
    <property type="match status" value="1"/>
</dbReference>
<evidence type="ECO:0000256" key="3">
    <source>
        <dbReference type="ARBA" id="ARBA00012438"/>
    </source>
</evidence>
<protein>
    <recommendedName>
        <fullName evidence="3">histidine kinase</fullName>
        <ecNumber evidence="3">2.7.13.3</ecNumber>
    </recommendedName>
</protein>
<dbReference type="SMART" id="SM00387">
    <property type="entry name" value="HATPase_c"/>
    <property type="match status" value="1"/>
</dbReference>
<dbReference type="Proteomes" id="UP001056730">
    <property type="component" value="Chromosome"/>
</dbReference>
<keyword evidence="13 14" id="KW-0472">Membrane</keyword>
<dbReference type="Pfam" id="PF00512">
    <property type="entry name" value="HisKA"/>
    <property type="match status" value="1"/>
</dbReference>
<keyword evidence="6" id="KW-0808">Transferase</keyword>
<organism evidence="16 17">
    <name type="scientific">Lactococcus formosensis</name>
    <dbReference type="NCBI Taxonomy" id="1281486"/>
    <lineage>
        <taxon>Bacteria</taxon>
        <taxon>Bacillati</taxon>
        <taxon>Bacillota</taxon>
        <taxon>Bacilli</taxon>
        <taxon>Lactobacillales</taxon>
        <taxon>Streptococcaceae</taxon>
        <taxon>Lactococcus</taxon>
    </lineage>
</organism>
<dbReference type="InterPro" id="IPR050398">
    <property type="entry name" value="HssS/ArlS-like"/>
</dbReference>
<comment type="catalytic activity">
    <reaction evidence="1">
        <text>ATP + protein L-histidine = ADP + protein N-phospho-L-histidine.</text>
        <dbReference type="EC" id="2.7.13.3"/>
    </reaction>
</comment>
<evidence type="ECO:0000256" key="4">
    <source>
        <dbReference type="ARBA" id="ARBA00022475"/>
    </source>
</evidence>
<dbReference type="EC" id="2.7.13.3" evidence="3"/>
<evidence type="ECO:0000256" key="11">
    <source>
        <dbReference type="ARBA" id="ARBA00022989"/>
    </source>
</evidence>
<evidence type="ECO:0000256" key="10">
    <source>
        <dbReference type="ARBA" id="ARBA00022840"/>
    </source>
</evidence>
<keyword evidence="8" id="KW-0547">Nucleotide-binding</keyword>
<dbReference type="AlphaFoldDB" id="A0A9Q9D7J6"/>
<evidence type="ECO:0000256" key="7">
    <source>
        <dbReference type="ARBA" id="ARBA00022692"/>
    </source>
</evidence>
<dbReference type="GO" id="GO:0000155">
    <property type="term" value="F:phosphorelay sensor kinase activity"/>
    <property type="evidence" value="ECO:0007669"/>
    <property type="project" value="InterPro"/>
</dbReference>
<comment type="subcellular location">
    <subcellularLocation>
        <location evidence="2">Cell membrane</location>
        <topology evidence="2">Multi-pass membrane protein</topology>
    </subcellularLocation>
</comment>
<evidence type="ECO:0000256" key="6">
    <source>
        <dbReference type="ARBA" id="ARBA00022679"/>
    </source>
</evidence>
<accession>A0A9Q9D7J6</accession>
<dbReference type="FunFam" id="1.10.287.130:FF:000001">
    <property type="entry name" value="Two-component sensor histidine kinase"/>
    <property type="match status" value="1"/>
</dbReference>
<dbReference type="FunFam" id="3.30.565.10:FF:000006">
    <property type="entry name" value="Sensor histidine kinase WalK"/>
    <property type="match status" value="1"/>
</dbReference>
<evidence type="ECO:0000256" key="5">
    <source>
        <dbReference type="ARBA" id="ARBA00022553"/>
    </source>
</evidence>
<dbReference type="EMBL" id="CP086395">
    <property type="protein sequence ID" value="USJ21112.1"/>
    <property type="molecule type" value="Genomic_DNA"/>
</dbReference>
<dbReference type="PRINTS" id="PR00344">
    <property type="entry name" value="BCTRLSENSOR"/>
</dbReference>
<evidence type="ECO:0000256" key="2">
    <source>
        <dbReference type="ARBA" id="ARBA00004651"/>
    </source>
</evidence>
<keyword evidence="9 16" id="KW-0418">Kinase</keyword>
<sequence>MTIKHRFITTYISAIAVTLVSVFLIFSVVSYSTLGKIPSIKNIYSMLTTNQPLSEQEKQSFLTLQTLVKSSPNLLEPPLKDKAKDIIQSIEKQNINIVIRKGNNVLYHSEELKASSLRVHMPAFDESNLNPTGTMDNNGRFYNYIKYSFRYEDGTFGDFMILKRQTNLFEFFIRWGIWMILFILILSALIFWFISKRLSKTVIKPLVTLEKNARYLVEQDDILTGNPFTDDSKGAKEVEQLKESLYQMWTDLQAARLVQKKYEENRKELIANISHDLKTPITSILGYVEGLQENIAQTPEKRALYLATIHEKSLVLNELIDELFLYSKLDMDSVNLSFSKIDFTFYIQKFESEIARHENVNVILQLPQDELPVRLDTTYFDRVMQNLIQNSFKFAQAEQQLEIILTLFKTSKGIQFIFEDNGRGISPEDLPYIFDRLYRSDKSRTSQIKGSGLGLSIVKQIVEQHRGSVHAESTLNKGTRIIIILPEA</sequence>
<dbReference type="PANTHER" id="PTHR45528:SF1">
    <property type="entry name" value="SENSOR HISTIDINE KINASE CPXA"/>
    <property type="match status" value="1"/>
</dbReference>
<keyword evidence="12" id="KW-0902">Two-component regulatory system</keyword>
<evidence type="ECO:0000256" key="13">
    <source>
        <dbReference type="ARBA" id="ARBA00023136"/>
    </source>
</evidence>
<keyword evidence="10" id="KW-0067">ATP-binding</keyword>
<dbReference type="SMART" id="SM00388">
    <property type="entry name" value="HisKA"/>
    <property type="match status" value="1"/>
</dbReference>
<evidence type="ECO:0000256" key="14">
    <source>
        <dbReference type="SAM" id="Phobius"/>
    </source>
</evidence>
<reference evidence="16" key="1">
    <citation type="journal article" date="2022" name="Front. Microbiol.">
        <title>Feed Insects as a Reservoir of Granadaene-Producing Lactococci.</title>
        <authorList>
            <person name="Neuzil-Bunesova V."/>
            <person name="Ramirez Garcia A."/>
            <person name="Modrackova N."/>
            <person name="Makovska M."/>
            <person name="Sabolova M."/>
            <person name="Sproer C."/>
            <person name="Bunk B."/>
            <person name="Blom J."/>
            <person name="Schwab C."/>
        </authorList>
    </citation>
    <scope>NUCLEOTIDE SEQUENCE</scope>
    <source>
        <strain evidence="16">I4/6O</strain>
    </source>
</reference>
<keyword evidence="7 14" id="KW-0812">Transmembrane</keyword>
<dbReference type="Gene3D" id="1.10.287.130">
    <property type="match status" value="1"/>
</dbReference>
<dbReference type="RefSeq" id="WP_252175740.1">
    <property type="nucleotide sequence ID" value="NZ_CP086395.1"/>
</dbReference>
<keyword evidence="4" id="KW-1003">Cell membrane</keyword>